<gene>
    <name evidence="1" type="ORF">OCTVUL_1B007241</name>
</gene>
<reference evidence="1" key="1">
    <citation type="submission" date="2023-08" db="EMBL/GenBank/DDBJ databases">
        <authorList>
            <person name="Alioto T."/>
            <person name="Alioto T."/>
            <person name="Gomez Garrido J."/>
        </authorList>
    </citation>
    <scope>NUCLEOTIDE SEQUENCE</scope>
</reference>
<dbReference type="EMBL" id="OX597816">
    <property type="protein sequence ID" value="CAI9719208.1"/>
    <property type="molecule type" value="Genomic_DNA"/>
</dbReference>
<evidence type="ECO:0000313" key="1">
    <source>
        <dbReference type="EMBL" id="CAI9719208.1"/>
    </source>
</evidence>
<keyword evidence="2" id="KW-1185">Reference proteome</keyword>
<name>A0AA36AN57_OCTVU</name>
<organism evidence="1 2">
    <name type="scientific">Octopus vulgaris</name>
    <name type="common">Common octopus</name>
    <dbReference type="NCBI Taxonomy" id="6645"/>
    <lineage>
        <taxon>Eukaryota</taxon>
        <taxon>Metazoa</taxon>
        <taxon>Spiralia</taxon>
        <taxon>Lophotrochozoa</taxon>
        <taxon>Mollusca</taxon>
        <taxon>Cephalopoda</taxon>
        <taxon>Coleoidea</taxon>
        <taxon>Octopodiformes</taxon>
        <taxon>Octopoda</taxon>
        <taxon>Incirrata</taxon>
        <taxon>Octopodidae</taxon>
        <taxon>Octopus</taxon>
    </lineage>
</organism>
<sequence>MTLKNAKQLPKLQVVHEEKTKIVNMFHIFTQHKKYFSTTTSLRISSVQHPWIDCDKLAESSEGLVKDMQYLPVLH</sequence>
<evidence type="ECO:0000313" key="2">
    <source>
        <dbReference type="Proteomes" id="UP001162480"/>
    </source>
</evidence>
<proteinExistence type="predicted"/>
<accession>A0AA36AN57</accession>
<dbReference type="AlphaFoldDB" id="A0AA36AN57"/>
<protein>
    <submittedName>
        <fullName evidence="1">Uncharacterized protein</fullName>
    </submittedName>
</protein>
<dbReference type="Proteomes" id="UP001162480">
    <property type="component" value="Chromosome 3"/>
</dbReference>